<dbReference type="AlphaFoldDB" id="A0A2G8ISE9"/>
<protein>
    <submittedName>
        <fullName evidence="1">Uncharacterized protein</fullName>
    </submittedName>
</protein>
<name>A0A2G8ISE9_BACPU</name>
<evidence type="ECO:0000313" key="2">
    <source>
        <dbReference type="Proteomes" id="UP000230768"/>
    </source>
</evidence>
<gene>
    <name evidence="1" type="ORF">CTV99_12445</name>
</gene>
<evidence type="ECO:0000313" key="1">
    <source>
        <dbReference type="EMBL" id="PIK26417.1"/>
    </source>
</evidence>
<comment type="caution">
    <text evidence="1">The sequence shown here is derived from an EMBL/GenBank/DDBJ whole genome shotgun (WGS) entry which is preliminary data.</text>
</comment>
<sequence>MFHRKRSAEKKTKGYNKDHFSPLSTILERLKKPFFFSLAELYDVKVAPAAPPWPTKTAVTTAPKS</sequence>
<proteinExistence type="predicted"/>
<dbReference type="Proteomes" id="UP000230768">
    <property type="component" value="Unassembled WGS sequence"/>
</dbReference>
<accession>A0A2G8ISE9</accession>
<dbReference type="EMBL" id="PEKP01000017">
    <property type="protein sequence ID" value="PIK26417.1"/>
    <property type="molecule type" value="Genomic_DNA"/>
</dbReference>
<organism evidence="1 2">
    <name type="scientific">Bacillus pumilus</name>
    <name type="common">Bacillus mesentericus</name>
    <dbReference type="NCBI Taxonomy" id="1408"/>
    <lineage>
        <taxon>Bacteria</taxon>
        <taxon>Bacillati</taxon>
        <taxon>Bacillota</taxon>
        <taxon>Bacilli</taxon>
        <taxon>Bacillales</taxon>
        <taxon>Bacillaceae</taxon>
        <taxon>Bacillus</taxon>
    </lineage>
</organism>
<reference evidence="1 2" key="1">
    <citation type="submission" date="2017-11" db="EMBL/GenBank/DDBJ databases">
        <title>Draft genome sequence of Bacillus pumilus 51_5il from lake Gorkoye (Russia: Novosibirsk region).</title>
        <authorList>
            <person name="Shipova A.A."/>
            <person name="Rozanov A.S."/>
            <person name="Bryanskaya A.V."/>
            <person name="Peltek S.E."/>
        </authorList>
    </citation>
    <scope>NUCLEOTIDE SEQUENCE [LARGE SCALE GENOMIC DNA]</scope>
    <source>
        <strain evidence="1 2">51_5il</strain>
    </source>
</reference>